<sequence length="587" mass="65120">MEGNMKIKSSLVLLTLCGLFVGSTNYSNAQEFRYTRYEGVDREKTSIASSELSTSNVGADIVIADGYSFADSLSAMNISNRFNSKLLLDGRGKTDASFISYVANNFKPRKIYLVGGVVSNKIENDKIGNTEIIRISGADRYETNKKTLAIANYKDVGVASGVNYADALSSYSLLREKNIGILLYNPKGNNLFGNYNIKYTFGGNTSVAQNYGERIAGNDRYETSLKIANKTSNRDIVFVSGKTFADALSSINLVNSKKADIILTPDFGSLATKNISEQADNIFVVGGKDTLPDKNIQNAIRGIKKSNTDEADNISGFNLAFRLPDDLKQKIEISRSNYLNESDLMVRMKNPYKGNLFLIFVSDFEKESSSGNYERNIGTLNQNGKNYSVFLFIGKMPEYNDEATYFSTLNSVLNSIEKGALAGTKGSKFTLNRDYFDEMRAKFDMNYSNSNDNTMVNFSIPNTDGKASIILPRNVARKLKWSEDGSRILHKELYSITGDEDASMILMMDLIKYVGTNANTHIAASMNTFGTIEKKGKKYSLYVDNHLGISMFGSDYTMSDEEIKEMNMLNKAIMDSLSNKKTVGIIH</sequence>
<accession>A0A6N7XH08</accession>
<protein>
    <submittedName>
        <fullName evidence="2">Cell wall-binding repeat-containing protein</fullName>
    </submittedName>
</protein>
<dbReference type="Pfam" id="PF04122">
    <property type="entry name" value="CW_binding_2"/>
    <property type="match status" value="3"/>
</dbReference>
<keyword evidence="3" id="KW-1185">Reference proteome</keyword>
<dbReference type="InterPro" id="IPR007253">
    <property type="entry name" value="Cell_wall-bd_2"/>
</dbReference>
<dbReference type="Proteomes" id="UP000440713">
    <property type="component" value="Unassembled WGS sequence"/>
</dbReference>
<comment type="caution">
    <text evidence="2">The sequence shown here is derived from an EMBL/GenBank/DDBJ whole genome shotgun (WGS) entry which is preliminary data.</text>
</comment>
<dbReference type="AlphaFoldDB" id="A0A6N7XH08"/>
<evidence type="ECO:0000313" key="2">
    <source>
        <dbReference type="EMBL" id="MST62883.1"/>
    </source>
</evidence>
<evidence type="ECO:0000313" key="3">
    <source>
        <dbReference type="Proteomes" id="UP000440713"/>
    </source>
</evidence>
<feature type="signal peptide" evidence="1">
    <location>
        <begin position="1"/>
        <end position="29"/>
    </location>
</feature>
<dbReference type="PANTHER" id="PTHR30032">
    <property type="entry name" value="N-ACETYLMURAMOYL-L-ALANINE AMIDASE-RELATED"/>
    <property type="match status" value="1"/>
</dbReference>
<reference evidence="2 3" key="1">
    <citation type="submission" date="2019-08" db="EMBL/GenBank/DDBJ databases">
        <title>In-depth cultivation of the pig gut microbiome towards novel bacterial diversity and tailored functional studies.</title>
        <authorList>
            <person name="Wylensek D."/>
            <person name="Hitch T.C.A."/>
            <person name="Clavel T."/>
        </authorList>
    </citation>
    <scope>NUCLEOTIDE SEQUENCE [LARGE SCALE GENOMIC DNA]</scope>
    <source>
        <strain evidence="2 3">WCA-SAB-591-4A-A</strain>
    </source>
</reference>
<dbReference type="Gene3D" id="3.40.50.12090">
    <property type="match status" value="3"/>
</dbReference>
<dbReference type="EMBL" id="VUNE01000004">
    <property type="protein sequence ID" value="MST62883.1"/>
    <property type="molecule type" value="Genomic_DNA"/>
</dbReference>
<proteinExistence type="predicted"/>
<name>A0A6N7XH08_9FIRM</name>
<organism evidence="2 3">
    <name type="scientific">Peptostreptococcus porci</name>
    <dbReference type="NCBI Taxonomy" id="2652282"/>
    <lineage>
        <taxon>Bacteria</taxon>
        <taxon>Bacillati</taxon>
        <taxon>Bacillota</taxon>
        <taxon>Clostridia</taxon>
        <taxon>Peptostreptococcales</taxon>
        <taxon>Peptostreptococcaceae</taxon>
        <taxon>Peptostreptococcus</taxon>
    </lineage>
</organism>
<evidence type="ECO:0000256" key="1">
    <source>
        <dbReference type="SAM" id="SignalP"/>
    </source>
</evidence>
<keyword evidence="1" id="KW-0732">Signal</keyword>
<feature type="chain" id="PRO_5027064780" evidence="1">
    <location>
        <begin position="30"/>
        <end position="587"/>
    </location>
</feature>
<dbReference type="InterPro" id="IPR051922">
    <property type="entry name" value="Bact_Sporulation_Assoc"/>
</dbReference>
<gene>
    <name evidence="2" type="ORF">FYJ71_07860</name>
</gene>
<dbReference type="PANTHER" id="PTHR30032:SF8">
    <property type="entry name" value="GERMINATION-SPECIFIC N-ACETYLMURAMOYL-L-ALANINE AMIDASE"/>
    <property type="match status" value="1"/>
</dbReference>